<dbReference type="Proteomes" id="UP001280121">
    <property type="component" value="Unassembled WGS sequence"/>
</dbReference>
<dbReference type="AlphaFoldDB" id="A0AAD9U9K4"/>
<dbReference type="InterPro" id="IPR040256">
    <property type="entry name" value="At4g02000-like"/>
</dbReference>
<feature type="domain" description="DUF4283" evidence="1">
    <location>
        <begin position="2"/>
        <end position="54"/>
    </location>
</feature>
<dbReference type="Pfam" id="PF14111">
    <property type="entry name" value="DUF4283"/>
    <property type="match status" value="1"/>
</dbReference>
<accession>A0AAD9U9K4</accession>
<evidence type="ECO:0000313" key="3">
    <source>
        <dbReference type="Proteomes" id="UP001280121"/>
    </source>
</evidence>
<dbReference type="PANTHER" id="PTHR31286:SF167">
    <property type="entry name" value="OS09G0268800 PROTEIN"/>
    <property type="match status" value="1"/>
</dbReference>
<protein>
    <recommendedName>
        <fullName evidence="1">DUF4283 domain-containing protein</fullName>
    </recommendedName>
</protein>
<dbReference type="InterPro" id="IPR025558">
    <property type="entry name" value="DUF4283"/>
</dbReference>
<dbReference type="EMBL" id="JANJYI010000005">
    <property type="protein sequence ID" value="KAK2649954.1"/>
    <property type="molecule type" value="Genomic_DNA"/>
</dbReference>
<keyword evidence="3" id="KW-1185">Reference proteome</keyword>
<evidence type="ECO:0000259" key="1">
    <source>
        <dbReference type="Pfam" id="PF14111"/>
    </source>
</evidence>
<dbReference type="PANTHER" id="PTHR31286">
    <property type="entry name" value="GLYCINE-RICH CELL WALL STRUCTURAL PROTEIN 1.8-LIKE"/>
    <property type="match status" value="1"/>
</dbReference>
<evidence type="ECO:0000313" key="2">
    <source>
        <dbReference type="EMBL" id="KAK2649954.1"/>
    </source>
</evidence>
<comment type="caution">
    <text evidence="2">The sequence shown here is derived from an EMBL/GenBank/DDBJ whole genome shotgun (WGS) entry which is preliminary data.</text>
</comment>
<sequence>MKVIEQIWNVIGTVEIEMISDNIFMFQFSLLEDKEMVWSRGPWHFDQKLIILEKPKGAGEVMKMEFKRAELWVQLFNIPLMCINRSSGRKSN</sequence>
<proteinExistence type="predicted"/>
<gene>
    <name evidence="2" type="ORF">Ddye_017443</name>
</gene>
<reference evidence="2" key="1">
    <citation type="journal article" date="2023" name="Plant J.">
        <title>Genome sequences and population genomics provide insights into the demographic history, inbreeding, and mutation load of two 'living fossil' tree species of Dipteronia.</title>
        <authorList>
            <person name="Feng Y."/>
            <person name="Comes H.P."/>
            <person name="Chen J."/>
            <person name="Zhu S."/>
            <person name="Lu R."/>
            <person name="Zhang X."/>
            <person name="Li P."/>
            <person name="Qiu J."/>
            <person name="Olsen K.M."/>
            <person name="Qiu Y."/>
        </authorList>
    </citation>
    <scope>NUCLEOTIDE SEQUENCE</scope>
    <source>
        <strain evidence="2">KIB01</strain>
    </source>
</reference>
<organism evidence="2 3">
    <name type="scientific">Dipteronia dyeriana</name>
    <dbReference type="NCBI Taxonomy" id="168575"/>
    <lineage>
        <taxon>Eukaryota</taxon>
        <taxon>Viridiplantae</taxon>
        <taxon>Streptophyta</taxon>
        <taxon>Embryophyta</taxon>
        <taxon>Tracheophyta</taxon>
        <taxon>Spermatophyta</taxon>
        <taxon>Magnoliopsida</taxon>
        <taxon>eudicotyledons</taxon>
        <taxon>Gunneridae</taxon>
        <taxon>Pentapetalae</taxon>
        <taxon>rosids</taxon>
        <taxon>malvids</taxon>
        <taxon>Sapindales</taxon>
        <taxon>Sapindaceae</taxon>
        <taxon>Hippocastanoideae</taxon>
        <taxon>Acereae</taxon>
        <taxon>Dipteronia</taxon>
    </lineage>
</organism>
<name>A0AAD9U9K4_9ROSI</name>